<evidence type="ECO:0000259" key="2">
    <source>
        <dbReference type="Pfam" id="PF13966"/>
    </source>
</evidence>
<dbReference type="Pfam" id="PF13966">
    <property type="entry name" value="zf-RVT"/>
    <property type="match status" value="1"/>
</dbReference>
<dbReference type="GO" id="GO:0004523">
    <property type="term" value="F:RNA-DNA hybrid ribonuclease activity"/>
    <property type="evidence" value="ECO:0007669"/>
    <property type="project" value="InterPro"/>
</dbReference>
<accession>A0A2N9F9M0</accession>
<gene>
    <name evidence="3" type="ORF">FSB_LOCUS11592</name>
</gene>
<dbReference type="EMBL" id="OIVN01000667">
    <property type="protein sequence ID" value="SPC83710.1"/>
    <property type="molecule type" value="Genomic_DNA"/>
</dbReference>
<evidence type="ECO:0000313" key="3">
    <source>
        <dbReference type="EMBL" id="SPC83710.1"/>
    </source>
</evidence>
<evidence type="ECO:0000259" key="1">
    <source>
        <dbReference type="Pfam" id="PF13456"/>
    </source>
</evidence>
<dbReference type="PANTHER" id="PTHR33116">
    <property type="entry name" value="REVERSE TRANSCRIPTASE ZINC-BINDING DOMAIN-CONTAINING PROTEIN-RELATED-RELATED"/>
    <property type="match status" value="1"/>
</dbReference>
<dbReference type="CDD" id="cd06222">
    <property type="entry name" value="RNase_H_like"/>
    <property type="match status" value="1"/>
</dbReference>
<dbReference type="AlphaFoldDB" id="A0A2N9F9M0"/>
<name>A0A2N9F9M0_FAGSY</name>
<organism evidence="3">
    <name type="scientific">Fagus sylvatica</name>
    <name type="common">Beechnut</name>
    <dbReference type="NCBI Taxonomy" id="28930"/>
    <lineage>
        <taxon>Eukaryota</taxon>
        <taxon>Viridiplantae</taxon>
        <taxon>Streptophyta</taxon>
        <taxon>Embryophyta</taxon>
        <taxon>Tracheophyta</taxon>
        <taxon>Spermatophyta</taxon>
        <taxon>Magnoliopsida</taxon>
        <taxon>eudicotyledons</taxon>
        <taxon>Gunneridae</taxon>
        <taxon>Pentapetalae</taxon>
        <taxon>rosids</taxon>
        <taxon>fabids</taxon>
        <taxon>Fagales</taxon>
        <taxon>Fagaceae</taxon>
        <taxon>Fagus</taxon>
    </lineage>
</organism>
<protein>
    <recommendedName>
        <fullName evidence="4">Reverse transcriptase domain-containing protein</fullName>
    </recommendedName>
</protein>
<dbReference type="PANTHER" id="PTHR33116:SF86">
    <property type="entry name" value="REVERSE TRANSCRIPTASE DOMAIN-CONTAINING PROTEIN"/>
    <property type="match status" value="1"/>
</dbReference>
<reference evidence="3" key="1">
    <citation type="submission" date="2018-02" db="EMBL/GenBank/DDBJ databases">
        <authorList>
            <person name="Cohen D.B."/>
            <person name="Kent A.D."/>
        </authorList>
    </citation>
    <scope>NUCLEOTIDE SEQUENCE</scope>
</reference>
<dbReference type="InterPro" id="IPR002156">
    <property type="entry name" value="RNaseH_domain"/>
</dbReference>
<proteinExistence type="predicted"/>
<dbReference type="InterPro" id="IPR044730">
    <property type="entry name" value="RNase_H-like_dom_plant"/>
</dbReference>
<evidence type="ECO:0008006" key="4">
    <source>
        <dbReference type="Google" id="ProtNLM"/>
    </source>
</evidence>
<dbReference type="GO" id="GO:0003676">
    <property type="term" value="F:nucleic acid binding"/>
    <property type="evidence" value="ECO:0007669"/>
    <property type="project" value="InterPro"/>
</dbReference>
<feature type="domain" description="RNase H type-1" evidence="1">
    <location>
        <begin position="401"/>
        <end position="506"/>
    </location>
</feature>
<sequence>MGFIEFVLRGLGFAEEWTKLIMMYINSVSYSVLINGEQCGFFGASHGIRQGDSLSPYLFLLCAEGLSHLFRKAEVSRSISSVAPSRAITNVLKVYEDASGQQLNRAKTSIFFTKNTSSEMKAQIQAMFHVPEIKNHEKYLGLPSFVVKSKVATFRELKGRVWSRINGWKEKLLSHGGREVLIKAMTKSIPTNTMRVGYRALYAWRSLSSARGVLRMGLRWHIGNGPMASLAMVICSIPLPSWMKPNQLFWNELKSGLFSVKSAYYLQLRRGVEDKIGDNSNVDRDKKFWKFLWSLSLPLKIKAFLWRTCIGILPTNGFLWHWHMRIDGVCPCCLQDVELVVHALWTCIVANDVWLQLKVCGESLVVSVNGGWNGGWRPPGLGLYKVNWAIFRDLTSRHCFLGSLIRDHESCVLGAMVMQLPLLPFGIHPTVGAVIHALQFAREMGFGDIILEGPSLPFMLLVGPVSVGVAVQDMWLEEVEVLRQHFTSFSVTAISKEDNVAAVALAWFGSSVPGPHVWIEEVPVEIQSLL</sequence>
<dbReference type="InterPro" id="IPR026960">
    <property type="entry name" value="RVT-Znf"/>
</dbReference>
<dbReference type="Pfam" id="PF13456">
    <property type="entry name" value="RVT_3"/>
    <property type="match status" value="1"/>
</dbReference>
<feature type="domain" description="Reverse transcriptase zinc-binding" evidence="2">
    <location>
        <begin position="258"/>
        <end position="354"/>
    </location>
</feature>